<keyword evidence="1" id="KW-0812">Transmembrane</keyword>
<gene>
    <name evidence="2" type="ORF">KAOT1_14852</name>
</gene>
<protein>
    <submittedName>
        <fullName evidence="2">Uncharacterized protein</fullName>
    </submittedName>
</protein>
<feature type="transmembrane region" description="Helical" evidence="1">
    <location>
        <begin position="17"/>
        <end position="35"/>
    </location>
</feature>
<keyword evidence="3" id="KW-1185">Reference proteome</keyword>
<reference evidence="2 3" key="1">
    <citation type="journal article" date="2011" name="J. Bacteriol.">
        <title>Genome sequence of the algicidal bacterium Kordia algicida OT-1.</title>
        <authorList>
            <person name="Lee H.S."/>
            <person name="Kang S.G."/>
            <person name="Kwon K.K."/>
            <person name="Lee J.H."/>
            <person name="Kim S.J."/>
        </authorList>
    </citation>
    <scope>NUCLEOTIDE SEQUENCE [LARGE SCALE GENOMIC DNA]</scope>
    <source>
        <strain evidence="2 3">OT-1</strain>
    </source>
</reference>
<evidence type="ECO:0000256" key="1">
    <source>
        <dbReference type="SAM" id="Phobius"/>
    </source>
</evidence>
<evidence type="ECO:0000313" key="2">
    <source>
        <dbReference type="EMBL" id="EDP98506.1"/>
    </source>
</evidence>
<dbReference type="AlphaFoldDB" id="A9DL87"/>
<accession>A9DL87</accession>
<dbReference type="STRING" id="391587.KAOT1_14852"/>
<organism evidence="2 3">
    <name type="scientific">Kordia algicida OT-1</name>
    <dbReference type="NCBI Taxonomy" id="391587"/>
    <lineage>
        <taxon>Bacteria</taxon>
        <taxon>Pseudomonadati</taxon>
        <taxon>Bacteroidota</taxon>
        <taxon>Flavobacteriia</taxon>
        <taxon>Flavobacteriales</taxon>
        <taxon>Flavobacteriaceae</taxon>
        <taxon>Kordia</taxon>
    </lineage>
</organism>
<dbReference type="Proteomes" id="UP000002945">
    <property type="component" value="Unassembled WGS sequence"/>
</dbReference>
<feature type="transmembrane region" description="Helical" evidence="1">
    <location>
        <begin position="47"/>
        <end position="72"/>
    </location>
</feature>
<dbReference type="EMBL" id="ABIB01000001">
    <property type="protein sequence ID" value="EDP98506.1"/>
    <property type="molecule type" value="Genomic_DNA"/>
</dbReference>
<dbReference type="eggNOG" id="ENOG5032XXV">
    <property type="taxonomic scope" value="Bacteria"/>
</dbReference>
<comment type="caution">
    <text evidence="2">The sequence shown here is derived from an EMBL/GenBank/DDBJ whole genome shotgun (WGS) entry which is preliminary data.</text>
</comment>
<dbReference type="HOGENOM" id="CLU_808409_0_0_10"/>
<dbReference type="OrthoDB" id="1450216at2"/>
<name>A9DL87_9FLAO</name>
<keyword evidence="1" id="KW-1133">Transmembrane helix</keyword>
<evidence type="ECO:0000313" key="3">
    <source>
        <dbReference type="Proteomes" id="UP000002945"/>
    </source>
</evidence>
<sequence>MQKPLTPKDKKILRKKLIFVAFFAAIAIAIFYMIYSSVLKDFSKSDGFGYIPLIIFGVFGLFFAGVIVFIAWSNIQDIKIGVKNCFEGVVEDKRLNISQSTSHGRSTAGGRRTGGSRTSTKRDYYITVAGTEHNVEYPMYSKVSVGDEIYFEIAPKSNALLHYEILEEAVDEQKHVQRYSRKTYPDSKIRKAPLTARDKDFVKRFYNKKLRSRLIGIAFFAFPVVGLLVSNLGGLLVFLFPLPLILIYRLYKLIRFYMNYQKFVSEGRKKLITTQITDKLFTTMSRNGAKSQKRAIKTTYGSLSVSEDIYQKLHTGDEIILHEAPYLSHVIGFSLDEVYYPLT</sequence>
<feature type="transmembrane region" description="Helical" evidence="1">
    <location>
        <begin position="210"/>
        <end position="229"/>
    </location>
</feature>
<dbReference type="RefSeq" id="WP_007095517.1">
    <property type="nucleotide sequence ID" value="NZ_CP142125.1"/>
</dbReference>
<keyword evidence="1" id="KW-0472">Membrane</keyword>
<proteinExistence type="predicted"/>